<feature type="transmembrane region" description="Helical" evidence="1">
    <location>
        <begin position="76"/>
        <end position="97"/>
    </location>
</feature>
<keyword evidence="1" id="KW-1133">Transmembrane helix</keyword>
<dbReference type="STRING" id="1513271.XM47_07035"/>
<accession>A0A0J8GWU2</accession>
<comment type="caution">
    <text evidence="2">The sequence shown here is derived from an EMBL/GenBank/DDBJ whole genome shotgun (WGS) entry which is preliminary data.</text>
</comment>
<evidence type="ECO:0000256" key="1">
    <source>
        <dbReference type="SAM" id="Phobius"/>
    </source>
</evidence>
<name>A0A0J8GWU2_9ALTE</name>
<dbReference type="RefSeq" id="WP_048691109.1">
    <property type="nucleotide sequence ID" value="NZ_KQ130486.1"/>
</dbReference>
<keyword evidence="1" id="KW-0812">Transmembrane</keyword>
<organism evidence="2 3">
    <name type="scientific">Catenovulum maritimum</name>
    <dbReference type="NCBI Taxonomy" id="1513271"/>
    <lineage>
        <taxon>Bacteria</taxon>
        <taxon>Pseudomonadati</taxon>
        <taxon>Pseudomonadota</taxon>
        <taxon>Gammaproteobacteria</taxon>
        <taxon>Alteromonadales</taxon>
        <taxon>Alteromonadaceae</taxon>
        <taxon>Catenovulum</taxon>
    </lineage>
</organism>
<keyword evidence="3" id="KW-1185">Reference proteome</keyword>
<gene>
    <name evidence="2" type="ORF">XM47_07035</name>
</gene>
<keyword evidence="1" id="KW-0472">Membrane</keyword>
<dbReference type="Proteomes" id="UP000037600">
    <property type="component" value="Unassembled WGS sequence"/>
</dbReference>
<feature type="transmembrane region" description="Helical" evidence="1">
    <location>
        <begin position="49"/>
        <end position="70"/>
    </location>
</feature>
<dbReference type="EMBL" id="LAZL01000009">
    <property type="protein sequence ID" value="KMT65754.1"/>
    <property type="molecule type" value="Genomic_DNA"/>
</dbReference>
<evidence type="ECO:0000313" key="2">
    <source>
        <dbReference type="EMBL" id="KMT65754.1"/>
    </source>
</evidence>
<evidence type="ECO:0000313" key="3">
    <source>
        <dbReference type="Proteomes" id="UP000037600"/>
    </source>
</evidence>
<dbReference type="AlphaFoldDB" id="A0A0J8GWU2"/>
<protein>
    <submittedName>
        <fullName evidence="2">Uncharacterized protein</fullName>
    </submittedName>
</protein>
<proteinExistence type="predicted"/>
<sequence>MKHVNWFGQVNVGTIQEDVGIAQPLNTEQDLTMSEKKNQNGQPIVESSFGFWLTLGLVVLLPVGLSYFLSSVEEGSNSYFAIILLGLVLLLGLQLFWAHSSSKSNRMDEKEDFPEDD</sequence>
<reference evidence="2 3" key="1">
    <citation type="submission" date="2015-04" db="EMBL/GenBank/DDBJ databases">
        <title>Draft Genome Sequence of the Novel Agar-Digesting Marine Bacterium Q1.</title>
        <authorList>
            <person name="Li Y."/>
            <person name="Li D."/>
            <person name="Chen G."/>
            <person name="Du Z."/>
        </authorList>
    </citation>
    <scope>NUCLEOTIDE SEQUENCE [LARGE SCALE GENOMIC DNA]</scope>
    <source>
        <strain evidence="2 3">Q1</strain>
    </source>
</reference>